<keyword evidence="2 4" id="KW-0238">DNA-binding</keyword>
<dbReference type="InterPro" id="IPR001647">
    <property type="entry name" value="HTH_TetR"/>
</dbReference>
<organism evidence="6 7">
    <name type="scientific">Lacibacterium aquatile</name>
    <dbReference type="NCBI Taxonomy" id="1168082"/>
    <lineage>
        <taxon>Bacteria</taxon>
        <taxon>Pseudomonadati</taxon>
        <taxon>Pseudomonadota</taxon>
        <taxon>Alphaproteobacteria</taxon>
        <taxon>Rhodospirillales</taxon>
        <taxon>Rhodospirillaceae</taxon>
    </lineage>
</organism>
<dbReference type="PANTHER" id="PTHR30055:SF234">
    <property type="entry name" value="HTH-TYPE TRANSCRIPTIONAL REGULATOR BETI"/>
    <property type="match status" value="1"/>
</dbReference>
<dbReference type="InterPro" id="IPR036271">
    <property type="entry name" value="Tet_transcr_reg_TetR-rel_C_sf"/>
</dbReference>
<sequence>MRIAMTITSTKDRIRQEALRLFVERGVDAVSVRDIAKAVGMSAPNLYAHYKGRDELVADLFQAGYASYGRQLQDIADGSGSFAERLEAMIRLICRLHDADRTLFQFLLLNQHTHLNRVAPDDSGNPMAVLHRLITKAVEAGEMPIADPALLTAAVVGIVVQAATFRLYGRISRDLEPMADEIIALCAKVLA</sequence>
<keyword evidence="3" id="KW-0804">Transcription</keyword>
<dbReference type="EMBL" id="JBHUIP010000009">
    <property type="protein sequence ID" value="MFD2263138.1"/>
    <property type="molecule type" value="Genomic_DNA"/>
</dbReference>
<dbReference type="Pfam" id="PF00440">
    <property type="entry name" value="TetR_N"/>
    <property type="match status" value="1"/>
</dbReference>
<reference evidence="7" key="1">
    <citation type="journal article" date="2019" name="Int. J. Syst. Evol. Microbiol.">
        <title>The Global Catalogue of Microorganisms (GCM) 10K type strain sequencing project: providing services to taxonomists for standard genome sequencing and annotation.</title>
        <authorList>
            <consortium name="The Broad Institute Genomics Platform"/>
            <consortium name="The Broad Institute Genome Sequencing Center for Infectious Disease"/>
            <person name="Wu L."/>
            <person name="Ma J."/>
        </authorList>
    </citation>
    <scope>NUCLEOTIDE SEQUENCE [LARGE SCALE GENOMIC DNA]</scope>
    <source>
        <strain evidence="7">CGMCC 1.19062</strain>
    </source>
</reference>
<dbReference type="SUPFAM" id="SSF48498">
    <property type="entry name" value="Tetracyclin repressor-like, C-terminal domain"/>
    <property type="match status" value="1"/>
</dbReference>
<comment type="caution">
    <text evidence="6">The sequence shown here is derived from an EMBL/GenBank/DDBJ whole genome shotgun (WGS) entry which is preliminary data.</text>
</comment>
<protein>
    <submittedName>
        <fullName evidence="6">TetR/AcrR family transcriptional regulator</fullName>
    </submittedName>
</protein>
<keyword evidence="7" id="KW-1185">Reference proteome</keyword>
<dbReference type="Proteomes" id="UP001597295">
    <property type="component" value="Unassembled WGS sequence"/>
</dbReference>
<dbReference type="Gene3D" id="1.10.357.10">
    <property type="entry name" value="Tetracycline Repressor, domain 2"/>
    <property type="match status" value="1"/>
</dbReference>
<gene>
    <name evidence="6" type="ORF">ACFSM5_09590</name>
</gene>
<evidence type="ECO:0000256" key="1">
    <source>
        <dbReference type="ARBA" id="ARBA00023015"/>
    </source>
</evidence>
<name>A0ABW5DPS8_9PROT</name>
<evidence type="ECO:0000313" key="7">
    <source>
        <dbReference type="Proteomes" id="UP001597295"/>
    </source>
</evidence>
<dbReference type="InterPro" id="IPR009057">
    <property type="entry name" value="Homeodomain-like_sf"/>
</dbReference>
<dbReference type="SUPFAM" id="SSF46689">
    <property type="entry name" value="Homeodomain-like"/>
    <property type="match status" value="1"/>
</dbReference>
<dbReference type="PROSITE" id="PS50977">
    <property type="entry name" value="HTH_TETR_2"/>
    <property type="match status" value="1"/>
</dbReference>
<feature type="domain" description="HTH tetR-type" evidence="5">
    <location>
        <begin position="8"/>
        <end position="68"/>
    </location>
</feature>
<dbReference type="InterPro" id="IPR050109">
    <property type="entry name" value="HTH-type_TetR-like_transc_reg"/>
</dbReference>
<evidence type="ECO:0000256" key="4">
    <source>
        <dbReference type="PROSITE-ProRule" id="PRU00335"/>
    </source>
</evidence>
<evidence type="ECO:0000256" key="2">
    <source>
        <dbReference type="ARBA" id="ARBA00023125"/>
    </source>
</evidence>
<evidence type="ECO:0000256" key="3">
    <source>
        <dbReference type="ARBA" id="ARBA00023163"/>
    </source>
</evidence>
<feature type="DNA-binding region" description="H-T-H motif" evidence="4">
    <location>
        <begin position="31"/>
        <end position="50"/>
    </location>
</feature>
<evidence type="ECO:0000259" key="5">
    <source>
        <dbReference type="PROSITE" id="PS50977"/>
    </source>
</evidence>
<proteinExistence type="predicted"/>
<accession>A0ABW5DPS8</accession>
<dbReference type="PRINTS" id="PR00455">
    <property type="entry name" value="HTHTETR"/>
</dbReference>
<keyword evidence="1" id="KW-0805">Transcription regulation</keyword>
<dbReference type="PANTHER" id="PTHR30055">
    <property type="entry name" value="HTH-TYPE TRANSCRIPTIONAL REGULATOR RUTR"/>
    <property type="match status" value="1"/>
</dbReference>
<evidence type="ECO:0000313" key="6">
    <source>
        <dbReference type="EMBL" id="MFD2263138.1"/>
    </source>
</evidence>